<name>A0AAN9EL18_CROPI</name>
<reference evidence="3 4" key="1">
    <citation type="submission" date="2024-01" db="EMBL/GenBank/DDBJ databases">
        <title>The genomes of 5 underutilized Papilionoideae crops provide insights into root nodulation and disease resistanc.</title>
        <authorList>
            <person name="Yuan L."/>
        </authorList>
    </citation>
    <scope>NUCLEOTIDE SEQUENCE [LARGE SCALE GENOMIC DNA]</scope>
    <source>
        <strain evidence="3">ZHUSHIDOU_FW_LH</strain>
        <tissue evidence="3">Leaf</tissue>
    </source>
</reference>
<comment type="caution">
    <text evidence="3">The sequence shown here is derived from an EMBL/GenBank/DDBJ whole genome shotgun (WGS) entry which is preliminary data.</text>
</comment>
<evidence type="ECO:0000313" key="4">
    <source>
        <dbReference type="Proteomes" id="UP001372338"/>
    </source>
</evidence>
<dbReference type="InterPro" id="IPR056029">
    <property type="entry name" value="DUF7610"/>
</dbReference>
<keyword evidence="1" id="KW-0812">Transmembrane</keyword>
<keyword evidence="1" id="KW-1133">Transmembrane helix</keyword>
<feature type="domain" description="DUF7610" evidence="2">
    <location>
        <begin position="8"/>
        <end position="85"/>
    </location>
</feature>
<dbReference type="EMBL" id="JAYWIO010000006">
    <property type="protein sequence ID" value="KAK7258226.1"/>
    <property type="molecule type" value="Genomic_DNA"/>
</dbReference>
<evidence type="ECO:0000259" key="2">
    <source>
        <dbReference type="Pfam" id="PF24583"/>
    </source>
</evidence>
<feature type="transmembrane region" description="Helical" evidence="1">
    <location>
        <begin position="183"/>
        <end position="206"/>
    </location>
</feature>
<gene>
    <name evidence="3" type="ORF">RIF29_32780</name>
</gene>
<keyword evidence="1" id="KW-0472">Membrane</keyword>
<dbReference type="Pfam" id="PF24583">
    <property type="entry name" value="DUF7610"/>
    <property type="match status" value="1"/>
</dbReference>
<evidence type="ECO:0000313" key="3">
    <source>
        <dbReference type="EMBL" id="KAK7258226.1"/>
    </source>
</evidence>
<sequence>MTKSYSILHAKVHELQTTLDDLLLLGPDTESHHHQSKENIKQKLDFIRNLLNAEVASHPSEPDRLQHISERLEALDKAFQQWDNTSPTFPYQDNDFDDKDSTCSCTESCFNDDGEGFVDFDDVVGDKALVEFNGGDKEKTDNMPSFVYEDAEQCFEDFDGDKELVEYERDDELRREERRDGAFGSKCCCALVGGVVIGMVFMGFVMTSLSDCFLYVDQTSFPIPT</sequence>
<dbReference type="Proteomes" id="UP001372338">
    <property type="component" value="Unassembled WGS sequence"/>
</dbReference>
<protein>
    <recommendedName>
        <fullName evidence="2">DUF7610 domain-containing protein</fullName>
    </recommendedName>
</protein>
<keyword evidence="4" id="KW-1185">Reference proteome</keyword>
<dbReference type="AlphaFoldDB" id="A0AAN9EL18"/>
<evidence type="ECO:0000256" key="1">
    <source>
        <dbReference type="SAM" id="Phobius"/>
    </source>
</evidence>
<proteinExistence type="predicted"/>
<organism evidence="3 4">
    <name type="scientific">Crotalaria pallida</name>
    <name type="common">Smooth rattlebox</name>
    <name type="synonym">Crotalaria striata</name>
    <dbReference type="NCBI Taxonomy" id="3830"/>
    <lineage>
        <taxon>Eukaryota</taxon>
        <taxon>Viridiplantae</taxon>
        <taxon>Streptophyta</taxon>
        <taxon>Embryophyta</taxon>
        <taxon>Tracheophyta</taxon>
        <taxon>Spermatophyta</taxon>
        <taxon>Magnoliopsida</taxon>
        <taxon>eudicotyledons</taxon>
        <taxon>Gunneridae</taxon>
        <taxon>Pentapetalae</taxon>
        <taxon>rosids</taxon>
        <taxon>fabids</taxon>
        <taxon>Fabales</taxon>
        <taxon>Fabaceae</taxon>
        <taxon>Papilionoideae</taxon>
        <taxon>50 kb inversion clade</taxon>
        <taxon>genistoids sensu lato</taxon>
        <taxon>core genistoids</taxon>
        <taxon>Crotalarieae</taxon>
        <taxon>Crotalaria</taxon>
    </lineage>
</organism>
<accession>A0AAN9EL18</accession>